<protein>
    <submittedName>
        <fullName evidence="1">Uncharacterized protein</fullName>
    </submittedName>
</protein>
<dbReference type="EMBL" id="LR797285">
    <property type="protein sequence ID" value="CAB4199139.1"/>
    <property type="molecule type" value="Genomic_DNA"/>
</dbReference>
<accession>A0A6J5RPU9</accession>
<gene>
    <name evidence="1" type="ORF">UFOVP1336_14</name>
</gene>
<organism evidence="1">
    <name type="scientific">uncultured Caudovirales phage</name>
    <dbReference type="NCBI Taxonomy" id="2100421"/>
    <lineage>
        <taxon>Viruses</taxon>
        <taxon>Duplodnaviria</taxon>
        <taxon>Heunggongvirae</taxon>
        <taxon>Uroviricota</taxon>
        <taxon>Caudoviricetes</taxon>
        <taxon>Peduoviridae</taxon>
        <taxon>Maltschvirus</taxon>
        <taxon>Maltschvirus maltsch</taxon>
    </lineage>
</organism>
<sequence length="71" mass="8227">MTEEGKTYKIIRMHYNQKIPNKVVDRGLTLEEAQAHCKDKETSSRTAKKPLAVAYTKSFGSWFDGYEEDKK</sequence>
<evidence type="ECO:0000313" key="1">
    <source>
        <dbReference type="EMBL" id="CAB4199139.1"/>
    </source>
</evidence>
<name>A0A6J5RPU9_9CAUD</name>
<reference evidence="1" key="1">
    <citation type="submission" date="2020-05" db="EMBL/GenBank/DDBJ databases">
        <authorList>
            <person name="Chiriac C."/>
            <person name="Salcher M."/>
            <person name="Ghai R."/>
            <person name="Kavagutti S V."/>
        </authorList>
    </citation>
    <scope>NUCLEOTIDE SEQUENCE</scope>
</reference>
<proteinExistence type="predicted"/>